<dbReference type="Proteomes" id="UP000655570">
    <property type="component" value="Unassembled WGS sequence"/>
</dbReference>
<feature type="domain" description="FRG" evidence="1">
    <location>
        <begin position="58"/>
        <end position="137"/>
    </location>
</feature>
<proteinExistence type="predicted"/>
<comment type="caution">
    <text evidence="2">The sequence shown here is derived from an EMBL/GenBank/DDBJ whole genome shotgun (WGS) entry which is preliminary data.</text>
</comment>
<dbReference type="EMBL" id="JACSQF010000020">
    <property type="protein sequence ID" value="MBD7982294.1"/>
    <property type="molecule type" value="Genomic_DNA"/>
</dbReference>
<dbReference type="Pfam" id="PF08867">
    <property type="entry name" value="FRG"/>
    <property type="match status" value="1"/>
</dbReference>
<protein>
    <submittedName>
        <fullName evidence="2">FRG domain-containing protein</fullName>
    </submittedName>
</protein>
<accession>A0ABR8U3E0</accession>
<evidence type="ECO:0000259" key="1">
    <source>
        <dbReference type="SMART" id="SM00901"/>
    </source>
</evidence>
<reference evidence="2 3" key="1">
    <citation type="submission" date="2020-08" db="EMBL/GenBank/DDBJ databases">
        <title>A Genomic Blueprint of the Chicken Gut Microbiome.</title>
        <authorList>
            <person name="Gilroy R."/>
            <person name="Ravi A."/>
            <person name="Getino M."/>
            <person name="Pursley I."/>
            <person name="Horton D.L."/>
            <person name="Alikhan N.-F."/>
            <person name="Baker D."/>
            <person name="Gharbi K."/>
            <person name="Hall N."/>
            <person name="Watson M."/>
            <person name="Adriaenssens E.M."/>
            <person name="Foster-Nyarko E."/>
            <person name="Jarju S."/>
            <person name="Secka A."/>
            <person name="Antonio M."/>
            <person name="Oren A."/>
            <person name="Chaudhuri R."/>
            <person name="La Ragione R.M."/>
            <person name="Hildebrand F."/>
            <person name="Pallen M.J."/>
        </authorList>
    </citation>
    <scope>NUCLEOTIDE SEQUENCE [LARGE SCALE GENOMIC DNA]</scope>
    <source>
        <strain evidence="2 3">Sa2CUA9</strain>
    </source>
</reference>
<organism evidence="2 3">
    <name type="scientific">Oerskovia merdavium</name>
    <dbReference type="NCBI Taxonomy" id="2762227"/>
    <lineage>
        <taxon>Bacteria</taxon>
        <taxon>Bacillati</taxon>
        <taxon>Actinomycetota</taxon>
        <taxon>Actinomycetes</taxon>
        <taxon>Micrococcales</taxon>
        <taxon>Cellulomonadaceae</taxon>
        <taxon>Oerskovia</taxon>
    </lineage>
</organism>
<dbReference type="SMART" id="SM00901">
    <property type="entry name" value="FRG"/>
    <property type="match status" value="1"/>
</dbReference>
<sequence>MTTPVPSPTTATPWPAEMVFESGSSVACRRGTKPGTKLVQQAALEIVNAVNSISISGPEGGIVWRGQADVTWRVESKATRQKKNSAEIRDHEIRMLETIRKTGADRAQYTGDWELLARLRHHAAATRLMGLPRIRLTPDL</sequence>
<evidence type="ECO:0000313" key="2">
    <source>
        <dbReference type="EMBL" id="MBD7982294.1"/>
    </source>
</evidence>
<dbReference type="InterPro" id="IPR014966">
    <property type="entry name" value="FRG-dom"/>
</dbReference>
<dbReference type="RefSeq" id="WP_191805516.1">
    <property type="nucleotide sequence ID" value="NZ_JACSQF010000020.1"/>
</dbReference>
<name>A0ABR8U3E0_9CELL</name>
<gene>
    <name evidence="2" type="ORF">H9641_16440</name>
</gene>
<keyword evidence="3" id="KW-1185">Reference proteome</keyword>
<evidence type="ECO:0000313" key="3">
    <source>
        <dbReference type="Proteomes" id="UP000655570"/>
    </source>
</evidence>